<proteinExistence type="predicted"/>
<evidence type="ECO:0000256" key="2">
    <source>
        <dbReference type="SAM" id="MobiDB-lite"/>
    </source>
</evidence>
<evidence type="ECO:0000259" key="4">
    <source>
        <dbReference type="Pfam" id="PF23359"/>
    </source>
</evidence>
<reference evidence="6" key="1">
    <citation type="submission" date="2023-06" db="EMBL/GenBank/DDBJ databases">
        <title>Itaconate inhibition of nontuberculous mycobacteria.</title>
        <authorList>
            <person name="Spilker T."/>
        </authorList>
    </citation>
    <scope>NUCLEOTIDE SEQUENCE [LARGE SCALE GENOMIC DNA]</scope>
    <source>
        <strain evidence="6">FLAC1071</strain>
    </source>
</reference>
<reference evidence="5 6" key="2">
    <citation type="submission" date="2023-06" db="EMBL/GenBank/DDBJ databases">
        <title>Itaconate inhibition of nontuberculous mycobacteria.</title>
        <authorList>
            <person name="Breen P."/>
            <person name="Zimbric M."/>
            <person name="Caverly L."/>
        </authorList>
    </citation>
    <scope>NUCLEOTIDE SEQUENCE [LARGE SCALE GENOMIC DNA]</scope>
    <source>
        <strain evidence="5 6">FLAC1071</strain>
    </source>
</reference>
<feature type="compositionally biased region" description="Low complexity" evidence="2">
    <location>
        <begin position="66"/>
        <end position="83"/>
    </location>
</feature>
<feature type="compositionally biased region" description="Basic residues" evidence="2">
    <location>
        <begin position="84"/>
        <end position="95"/>
    </location>
</feature>
<evidence type="ECO:0000256" key="1">
    <source>
        <dbReference type="ARBA" id="ARBA00023125"/>
    </source>
</evidence>
<protein>
    <submittedName>
        <fullName evidence="5">Lsr2 family protein</fullName>
    </submittedName>
</protein>
<dbReference type="EMBL" id="JASZZX010000048">
    <property type="protein sequence ID" value="MDM3929824.1"/>
    <property type="molecule type" value="Genomic_DNA"/>
</dbReference>
<gene>
    <name evidence="5" type="ORF">QRB35_27985</name>
</gene>
<name>A0ABT7P948_MYCIT</name>
<evidence type="ECO:0000313" key="6">
    <source>
        <dbReference type="Proteomes" id="UP001529272"/>
    </source>
</evidence>
<dbReference type="Proteomes" id="UP001529272">
    <property type="component" value="Unassembled WGS sequence"/>
</dbReference>
<sequence length="144" mass="15671">MARIVSAHYVDDLDNTTLSDDARVTVPFAYRGEEFSVDLTADNAAQFDNDMSKWVEAAKRGQARSAGAEAGNAEPEGTPAAPRNSRRKARPRKASAKPAGTKAKKTREGESNDSIRDWANKNGYEVSPRGRIPAEVKKAFYAAQ</sequence>
<dbReference type="InterPro" id="IPR036625">
    <property type="entry name" value="E3-bd_dom_sf"/>
</dbReference>
<feature type="compositionally biased region" description="Basic and acidic residues" evidence="2">
    <location>
        <begin position="106"/>
        <end position="119"/>
    </location>
</feature>
<comment type="caution">
    <text evidence="5">The sequence shown here is derived from an EMBL/GenBank/DDBJ whole genome shotgun (WGS) entry which is preliminary data.</text>
</comment>
<dbReference type="InterPro" id="IPR055370">
    <property type="entry name" value="Lsr2_DNA-bd"/>
</dbReference>
<accession>A0ABT7P948</accession>
<feature type="domain" description="Lsr2 DNA-binding" evidence="4">
    <location>
        <begin position="109"/>
        <end position="143"/>
    </location>
</feature>
<feature type="domain" description="Lsr2 dimerization" evidence="3">
    <location>
        <begin position="1"/>
        <end position="60"/>
    </location>
</feature>
<dbReference type="Gene3D" id="4.10.320.10">
    <property type="entry name" value="E3-binding domain"/>
    <property type="match status" value="1"/>
</dbReference>
<dbReference type="Pfam" id="PF11774">
    <property type="entry name" value="Lsr2"/>
    <property type="match status" value="1"/>
</dbReference>
<keyword evidence="1" id="KW-0238">DNA-binding</keyword>
<feature type="region of interest" description="Disordered" evidence="2">
    <location>
        <begin position="56"/>
        <end position="134"/>
    </location>
</feature>
<keyword evidence="6" id="KW-1185">Reference proteome</keyword>
<dbReference type="Gene3D" id="3.30.60.230">
    <property type="entry name" value="Lsr2, dimerization domain"/>
    <property type="match status" value="1"/>
</dbReference>
<dbReference type="Pfam" id="PF23359">
    <property type="entry name" value="Lsr2_DNA-bd"/>
    <property type="match status" value="1"/>
</dbReference>
<evidence type="ECO:0000313" key="5">
    <source>
        <dbReference type="EMBL" id="MDM3929824.1"/>
    </source>
</evidence>
<evidence type="ECO:0000259" key="3">
    <source>
        <dbReference type="Pfam" id="PF11774"/>
    </source>
</evidence>
<dbReference type="InterPro" id="IPR024412">
    <property type="entry name" value="Lsr2_dim_dom"/>
</dbReference>
<dbReference type="InterPro" id="IPR042261">
    <property type="entry name" value="Lsr2-like_dimerization"/>
</dbReference>
<organism evidence="5 6">
    <name type="scientific">Mycobacterium intracellulare subsp. chimaera</name>
    <dbReference type="NCBI Taxonomy" id="222805"/>
    <lineage>
        <taxon>Bacteria</taxon>
        <taxon>Bacillati</taxon>
        <taxon>Actinomycetota</taxon>
        <taxon>Actinomycetes</taxon>
        <taxon>Mycobacteriales</taxon>
        <taxon>Mycobacteriaceae</taxon>
        <taxon>Mycobacterium</taxon>
        <taxon>Mycobacterium avium complex (MAC)</taxon>
    </lineage>
</organism>
<dbReference type="RefSeq" id="WP_072501635.1">
    <property type="nucleotide sequence ID" value="NZ_CP012886.2"/>
</dbReference>